<dbReference type="InterPro" id="IPR027372">
    <property type="entry name" value="Phytase-like_dom"/>
</dbReference>
<protein>
    <recommendedName>
        <fullName evidence="3">Phytase-like domain-containing protein</fullName>
    </recommendedName>
</protein>
<name>A0ABR3W0P1_9PEZI</name>
<dbReference type="PANTHER" id="PTHR37957:SF1">
    <property type="entry name" value="PHYTASE-LIKE DOMAIN-CONTAINING PROTEIN"/>
    <property type="match status" value="1"/>
</dbReference>
<gene>
    <name evidence="4" type="ORF">Daus18300_012985</name>
</gene>
<evidence type="ECO:0000256" key="2">
    <source>
        <dbReference type="SAM" id="SignalP"/>
    </source>
</evidence>
<feature type="chain" id="PRO_5047327062" description="Phytase-like domain-containing protein" evidence="2">
    <location>
        <begin position="23"/>
        <end position="532"/>
    </location>
</feature>
<dbReference type="Proteomes" id="UP001583177">
    <property type="component" value="Unassembled WGS sequence"/>
</dbReference>
<evidence type="ECO:0000313" key="4">
    <source>
        <dbReference type="EMBL" id="KAL1850185.1"/>
    </source>
</evidence>
<evidence type="ECO:0000313" key="5">
    <source>
        <dbReference type="Proteomes" id="UP001583177"/>
    </source>
</evidence>
<feature type="domain" description="Phytase-like" evidence="3">
    <location>
        <begin position="98"/>
        <end position="413"/>
    </location>
</feature>
<keyword evidence="2" id="KW-0732">Signal</keyword>
<keyword evidence="5" id="KW-1185">Reference proteome</keyword>
<accession>A0ABR3W0P1</accession>
<dbReference type="PANTHER" id="PTHR37957">
    <property type="entry name" value="BLR7070 PROTEIN"/>
    <property type="match status" value="1"/>
</dbReference>
<reference evidence="4 5" key="1">
    <citation type="journal article" date="2024" name="IMA Fungus">
        <title>IMA Genome - F19 : A genome assembly and annotation guide to empower mycologists, including annotated draft genome sequences of Ceratocystis pirilliformis, Diaporthe australafricana, Fusarium ophioides, Paecilomyces lecythidis, and Sporothrix stenoceras.</title>
        <authorList>
            <person name="Aylward J."/>
            <person name="Wilson A.M."/>
            <person name="Visagie C.M."/>
            <person name="Spraker J."/>
            <person name="Barnes I."/>
            <person name="Buitendag C."/>
            <person name="Ceriani C."/>
            <person name="Del Mar Angel L."/>
            <person name="du Plessis D."/>
            <person name="Fuchs T."/>
            <person name="Gasser K."/>
            <person name="Kramer D."/>
            <person name="Li W."/>
            <person name="Munsamy K."/>
            <person name="Piso A."/>
            <person name="Price J.L."/>
            <person name="Sonnekus B."/>
            <person name="Thomas C."/>
            <person name="van der Nest A."/>
            <person name="van Dijk A."/>
            <person name="van Heerden A."/>
            <person name="van Vuuren N."/>
            <person name="Yilmaz N."/>
            <person name="Duong T.A."/>
            <person name="van der Merwe N.A."/>
            <person name="Wingfield M.J."/>
            <person name="Wingfield B.D."/>
        </authorList>
    </citation>
    <scope>NUCLEOTIDE SEQUENCE [LARGE SCALE GENOMIC DNA]</scope>
    <source>
        <strain evidence="4 5">CMW 18300</strain>
    </source>
</reference>
<sequence length="532" mass="56715">MIFPTQTTLLAVAAAAVSPVQGPGAATAEQRRRSDGGTAVNSTTCNGKQYSYNELAGYGLIPGNARDKFGDTIGGIGSAIALDQSTWKKSEDGLSYEGLLWALPDRGWNTQGTLNFVNRVHKFHITLVPRTNATVSSPASPNLNFDYVDTILFSGPDGQPTTGLDADGSGGLEYEGFPLLPAATYTGDGFGADIANGSTSKHISVDGEGLVLNDDGTFWVGDEYGPYVWLLDSNGTIISAIRPPDAIIPKRNGSDSFSADSPRAYEDDGSGDDVTPADNPTGRNNNHGFEGLSASADGKTLYLLLQAATNQEGGLNSQTERYTRLLTYDVSDRLAPAYLSEHVVPLPLYNDYTAKASKNPKVAAQSEVHALPNGQFLVLARDGDFGRGQDESLSVYRHIDVFDIANATDIRGSEYDCETCAVATTKGVLDKAISPATYCSFLDFNVNGELGKFGAHNGGDQDSGLLNEKWESIALAPVDPESPGEDYFVISLSDNDFITQEGHLNFGQYQYADASGFDLDNQALVFRVSLPS</sequence>
<dbReference type="EMBL" id="JAWRVE010000189">
    <property type="protein sequence ID" value="KAL1850185.1"/>
    <property type="molecule type" value="Genomic_DNA"/>
</dbReference>
<dbReference type="Pfam" id="PF13449">
    <property type="entry name" value="Phytase-like"/>
    <property type="match status" value="1"/>
</dbReference>
<evidence type="ECO:0000259" key="3">
    <source>
        <dbReference type="Pfam" id="PF13449"/>
    </source>
</evidence>
<feature type="signal peptide" evidence="2">
    <location>
        <begin position="1"/>
        <end position="22"/>
    </location>
</feature>
<proteinExistence type="predicted"/>
<comment type="caution">
    <text evidence="4">The sequence shown here is derived from an EMBL/GenBank/DDBJ whole genome shotgun (WGS) entry which is preliminary data.</text>
</comment>
<feature type="region of interest" description="Disordered" evidence="1">
    <location>
        <begin position="21"/>
        <end position="42"/>
    </location>
</feature>
<feature type="region of interest" description="Disordered" evidence="1">
    <location>
        <begin position="249"/>
        <end position="291"/>
    </location>
</feature>
<organism evidence="4 5">
    <name type="scientific">Diaporthe australafricana</name>
    <dbReference type="NCBI Taxonomy" id="127596"/>
    <lineage>
        <taxon>Eukaryota</taxon>
        <taxon>Fungi</taxon>
        <taxon>Dikarya</taxon>
        <taxon>Ascomycota</taxon>
        <taxon>Pezizomycotina</taxon>
        <taxon>Sordariomycetes</taxon>
        <taxon>Sordariomycetidae</taxon>
        <taxon>Diaporthales</taxon>
        <taxon>Diaporthaceae</taxon>
        <taxon>Diaporthe</taxon>
    </lineage>
</organism>
<evidence type="ECO:0000256" key="1">
    <source>
        <dbReference type="SAM" id="MobiDB-lite"/>
    </source>
</evidence>